<evidence type="ECO:0000313" key="5">
    <source>
        <dbReference type="Proteomes" id="UP000199392"/>
    </source>
</evidence>
<organism evidence="4 5">
    <name type="scientific">Alloyangia pacifica</name>
    <dbReference type="NCBI Taxonomy" id="311180"/>
    <lineage>
        <taxon>Bacteria</taxon>
        <taxon>Pseudomonadati</taxon>
        <taxon>Pseudomonadota</taxon>
        <taxon>Alphaproteobacteria</taxon>
        <taxon>Rhodobacterales</taxon>
        <taxon>Roseobacteraceae</taxon>
        <taxon>Alloyangia</taxon>
    </lineage>
</organism>
<keyword evidence="2" id="KW-0812">Transmembrane</keyword>
<evidence type="ECO:0000256" key="1">
    <source>
        <dbReference type="RuleBase" id="RU369079"/>
    </source>
</evidence>
<comment type="subcellular location">
    <subcellularLocation>
        <location evidence="1">Cell inner membrane</location>
        <topology evidence="1">Multi-pass membrane protein</topology>
    </subcellularLocation>
</comment>
<feature type="transmembrane region" description="Helical" evidence="2">
    <location>
        <begin position="70"/>
        <end position="90"/>
    </location>
</feature>
<feature type="domain" description="TRAP C4-dicarboxylate transport system permease DctM subunit" evidence="3">
    <location>
        <begin position="111"/>
        <end position="537"/>
    </location>
</feature>
<accession>A0A1I6UW90</accession>
<sequence>MLNTGFSMSRRDRFVQWAVTATALAMVAFHMINTQVLMGSTYELQNVHLFFALVLAFLPGLAGGSRVSRIVALVLLVAGIGGTLYVGFSIDHLQMVLGFPEPIDVAVGVVLILLVIEATRRSWGLPLPIVAMVFLAYFFFGHLVPGPLYHRAFSFDYVISYLSVGLTGIYGQFLSISANQIYLFVVFGALFGVLGIDALLSELGKLAGRRLRSGPGQMSVVSSSLVGMITGASVANVAVTGAFTIPYMKKRGYSPELAGAIEATASTGGQIMPPVMGAAAFLMAFFIGIPYVDVMLVGIVPAVLFYIGVLFSVHCASLSENIDAPTERADMRAIAKGAPSFLIPLGIIIVLLIRSYAPDVAAFWAIIAALALSMLRSDRPKLSDLLHCMAGGALIGAKIAVSLAVVGLIAQTLITTGLGSKIAGLIELLSMGNIVLALLLTMIVAIILGCGVPPAAAYSLVAITAAPSLIRMGLDPLAAHFFAFYFAIMSAVTPPVAMGALAASALSRGSYMATSMKGFKLAISGFIIPFFIVFNPVARLQVEQLDLALGAIIAMPLSLIALSATLYGYLLTRLTRAERMLTGASALCAFGFMTFRQIAHLPLEWPMLVASVALFGTAVTRQVTERRSLARQGKSLSTSET</sequence>
<name>A0A1I6UW90_9RHOB</name>
<dbReference type="OrthoDB" id="9759894at2"/>
<gene>
    <name evidence="4" type="ORF">SAMN04488050_10957</name>
</gene>
<feature type="transmembrane region" description="Helical" evidence="2">
    <location>
        <begin position="333"/>
        <end position="354"/>
    </location>
</feature>
<feature type="transmembrane region" description="Helical" evidence="2">
    <location>
        <begin position="271"/>
        <end position="289"/>
    </location>
</feature>
<proteinExistence type="predicted"/>
<dbReference type="InterPro" id="IPR011853">
    <property type="entry name" value="TRAP_DctM-Dct_fused"/>
</dbReference>
<feature type="transmembrane region" description="Helical" evidence="2">
    <location>
        <begin position="295"/>
        <end position="313"/>
    </location>
</feature>
<dbReference type="Pfam" id="PF06808">
    <property type="entry name" value="DctM"/>
    <property type="match status" value="1"/>
</dbReference>
<reference evidence="5" key="1">
    <citation type="submission" date="2016-10" db="EMBL/GenBank/DDBJ databases">
        <authorList>
            <person name="Varghese N."/>
            <person name="Submissions S."/>
        </authorList>
    </citation>
    <scope>NUCLEOTIDE SEQUENCE [LARGE SCALE GENOMIC DNA]</scope>
    <source>
        <strain evidence="5">DSM 26894</strain>
    </source>
</reference>
<feature type="transmembrane region" description="Helical" evidence="2">
    <location>
        <begin position="14"/>
        <end position="32"/>
    </location>
</feature>
<dbReference type="NCBIfam" id="TIGR02123">
    <property type="entry name" value="TRAP_fused"/>
    <property type="match status" value="1"/>
</dbReference>
<keyword evidence="1" id="KW-0813">Transport</keyword>
<feature type="transmembrane region" description="Helical" evidence="2">
    <location>
        <begin position="96"/>
        <end position="116"/>
    </location>
</feature>
<feature type="transmembrane region" description="Helical" evidence="2">
    <location>
        <begin position="518"/>
        <end position="535"/>
    </location>
</feature>
<evidence type="ECO:0000256" key="2">
    <source>
        <dbReference type="SAM" id="Phobius"/>
    </source>
</evidence>
<feature type="transmembrane region" description="Helical" evidence="2">
    <location>
        <begin position="480"/>
        <end position="506"/>
    </location>
</feature>
<feature type="transmembrane region" description="Helical" evidence="2">
    <location>
        <begin position="123"/>
        <end position="140"/>
    </location>
</feature>
<evidence type="ECO:0000259" key="3">
    <source>
        <dbReference type="Pfam" id="PF06808"/>
    </source>
</evidence>
<feature type="transmembrane region" description="Helical" evidence="2">
    <location>
        <begin position="360"/>
        <end position="377"/>
    </location>
</feature>
<dbReference type="STRING" id="311180.SAMN04488050_10957"/>
<keyword evidence="5" id="KW-1185">Reference proteome</keyword>
<feature type="transmembrane region" description="Helical" evidence="2">
    <location>
        <begin position="44"/>
        <end position="63"/>
    </location>
</feature>
<feature type="transmembrane region" description="Helical" evidence="2">
    <location>
        <begin position="389"/>
        <end position="410"/>
    </location>
</feature>
<keyword evidence="2" id="KW-0472">Membrane</keyword>
<comment type="function">
    <text evidence="1">Part of the tripartite ATP-independent periplasmic (TRAP) transport system.</text>
</comment>
<dbReference type="AlphaFoldDB" id="A0A1I6UW90"/>
<dbReference type="GO" id="GO:0022857">
    <property type="term" value="F:transmembrane transporter activity"/>
    <property type="evidence" value="ECO:0007669"/>
    <property type="project" value="UniProtKB-UniRule"/>
</dbReference>
<dbReference type="Proteomes" id="UP000199392">
    <property type="component" value="Unassembled WGS sequence"/>
</dbReference>
<dbReference type="GO" id="GO:0005886">
    <property type="term" value="C:plasma membrane"/>
    <property type="evidence" value="ECO:0007669"/>
    <property type="project" value="UniProtKB-SubCell"/>
</dbReference>
<keyword evidence="1" id="KW-1003">Cell membrane</keyword>
<feature type="transmembrane region" description="Helical" evidence="2">
    <location>
        <begin position="152"/>
        <end position="174"/>
    </location>
</feature>
<keyword evidence="2" id="KW-1133">Transmembrane helix</keyword>
<protein>
    <submittedName>
        <fullName evidence="4">TRAP transporter, 4TM/12TM fusion protein</fullName>
    </submittedName>
</protein>
<dbReference type="InterPro" id="IPR010656">
    <property type="entry name" value="DctM"/>
</dbReference>
<dbReference type="PANTHER" id="PTHR43849">
    <property type="entry name" value="BLL3936 PROTEIN"/>
    <property type="match status" value="1"/>
</dbReference>
<feature type="transmembrane region" description="Helical" evidence="2">
    <location>
        <begin position="181"/>
        <end position="200"/>
    </location>
</feature>
<feature type="transmembrane region" description="Helical" evidence="2">
    <location>
        <begin position="422"/>
        <end position="448"/>
    </location>
</feature>
<dbReference type="PANTHER" id="PTHR43849:SF2">
    <property type="entry name" value="BLL3936 PROTEIN"/>
    <property type="match status" value="1"/>
</dbReference>
<feature type="transmembrane region" description="Helical" evidence="2">
    <location>
        <begin position="220"/>
        <end position="245"/>
    </location>
</feature>
<keyword evidence="1" id="KW-0997">Cell inner membrane</keyword>
<feature type="transmembrane region" description="Helical" evidence="2">
    <location>
        <begin position="455"/>
        <end position="474"/>
    </location>
</feature>
<evidence type="ECO:0000313" key="4">
    <source>
        <dbReference type="EMBL" id="SFT05686.1"/>
    </source>
</evidence>
<dbReference type="EMBL" id="FOZW01000009">
    <property type="protein sequence ID" value="SFT05686.1"/>
    <property type="molecule type" value="Genomic_DNA"/>
</dbReference>
<feature type="transmembrane region" description="Helical" evidence="2">
    <location>
        <begin position="547"/>
        <end position="569"/>
    </location>
</feature>